<sequence>MGETAGGNRDRGLAIVGVPGIGIVVRSIPLSEHNANTGSIAKNIASSVVQSSILAANGMMQAKETTSNIALSCGVDEGNFTSEQSEDVGDIPNNLSLIESVVARLHSSIS</sequence>
<proteinExistence type="predicted"/>
<evidence type="ECO:0000313" key="1">
    <source>
        <dbReference type="EMBL" id="KAI5070658.1"/>
    </source>
</evidence>
<gene>
    <name evidence="1" type="ORF">GOP47_0015001</name>
</gene>
<name>A0A9D4ZCP4_ADICA</name>
<dbReference type="AlphaFoldDB" id="A0A9D4ZCP4"/>
<dbReference type="Proteomes" id="UP000886520">
    <property type="component" value="Chromosome 14"/>
</dbReference>
<accession>A0A9D4ZCP4</accession>
<evidence type="ECO:0000313" key="2">
    <source>
        <dbReference type="Proteomes" id="UP000886520"/>
    </source>
</evidence>
<protein>
    <submittedName>
        <fullName evidence="1">Uncharacterized protein</fullName>
    </submittedName>
</protein>
<organism evidence="1 2">
    <name type="scientific">Adiantum capillus-veneris</name>
    <name type="common">Maidenhair fern</name>
    <dbReference type="NCBI Taxonomy" id="13818"/>
    <lineage>
        <taxon>Eukaryota</taxon>
        <taxon>Viridiplantae</taxon>
        <taxon>Streptophyta</taxon>
        <taxon>Embryophyta</taxon>
        <taxon>Tracheophyta</taxon>
        <taxon>Polypodiopsida</taxon>
        <taxon>Polypodiidae</taxon>
        <taxon>Polypodiales</taxon>
        <taxon>Pteridineae</taxon>
        <taxon>Pteridaceae</taxon>
        <taxon>Vittarioideae</taxon>
        <taxon>Adiantum</taxon>
    </lineage>
</organism>
<keyword evidence="2" id="KW-1185">Reference proteome</keyword>
<comment type="caution">
    <text evidence="1">The sequence shown here is derived from an EMBL/GenBank/DDBJ whole genome shotgun (WGS) entry which is preliminary data.</text>
</comment>
<reference evidence="1" key="1">
    <citation type="submission" date="2021-01" db="EMBL/GenBank/DDBJ databases">
        <title>Adiantum capillus-veneris genome.</title>
        <authorList>
            <person name="Fang Y."/>
            <person name="Liao Q."/>
        </authorList>
    </citation>
    <scope>NUCLEOTIDE SEQUENCE</scope>
    <source>
        <strain evidence="1">H3</strain>
        <tissue evidence="1">Leaf</tissue>
    </source>
</reference>
<dbReference type="EMBL" id="JABFUD020000014">
    <property type="protein sequence ID" value="KAI5070658.1"/>
    <property type="molecule type" value="Genomic_DNA"/>
</dbReference>